<evidence type="ECO:0000313" key="4">
    <source>
        <dbReference type="Proteomes" id="UP000186002"/>
    </source>
</evidence>
<proteinExistence type="predicted"/>
<feature type="signal peptide" evidence="1">
    <location>
        <begin position="1"/>
        <end position="25"/>
    </location>
</feature>
<feature type="domain" description="DUF2147" evidence="2">
    <location>
        <begin position="45"/>
        <end position="158"/>
    </location>
</feature>
<protein>
    <submittedName>
        <fullName evidence="3">Uncharacterized conserved protein, DUF2147 family</fullName>
    </submittedName>
</protein>
<dbReference type="InterPro" id="IPR019223">
    <property type="entry name" value="DUF2147"/>
</dbReference>
<gene>
    <name evidence="3" type="ORF">SAMN05444272_1594</name>
</gene>
<accession>A0A1M7FF37</accession>
<name>A0A1M7FF37_9HYPH</name>
<keyword evidence="1" id="KW-0732">Signal</keyword>
<keyword evidence="4" id="KW-1185">Reference proteome</keyword>
<dbReference type="AlphaFoldDB" id="A0A1M7FF37"/>
<dbReference type="EMBL" id="FRBW01000002">
    <property type="protein sequence ID" value="SHM02610.1"/>
    <property type="molecule type" value="Genomic_DNA"/>
</dbReference>
<dbReference type="PANTHER" id="PTHR36919:SF2">
    <property type="entry name" value="BLL6627 PROTEIN"/>
    <property type="match status" value="1"/>
</dbReference>
<dbReference type="Proteomes" id="UP000186002">
    <property type="component" value="Unassembled WGS sequence"/>
</dbReference>
<feature type="chain" id="PRO_5009925835" evidence="1">
    <location>
        <begin position="26"/>
        <end position="160"/>
    </location>
</feature>
<dbReference type="Gene3D" id="2.40.128.520">
    <property type="match status" value="1"/>
</dbReference>
<evidence type="ECO:0000313" key="3">
    <source>
        <dbReference type="EMBL" id="SHM02610.1"/>
    </source>
</evidence>
<dbReference type="Pfam" id="PF09917">
    <property type="entry name" value="DUF2147"/>
    <property type="match status" value="1"/>
</dbReference>
<dbReference type="STRING" id="735517.SAMN05444272_1594"/>
<evidence type="ECO:0000259" key="2">
    <source>
        <dbReference type="Pfam" id="PF09917"/>
    </source>
</evidence>
<evidence type="ECO:0000256" key="1">
    <source>
        <dbReference type="SAM" id="SignalP"/>
    </source>
</evidence>
<reference evidence="3 4" key="1">
    <citation type="submission" date="2016-11" db="EMBL/GenBank/DDBJ databases">
        <authorList>
            <person name="Jaros S."/>
            <person name="Januszkiewicz K."/>
            <person name="Wedrychowicz H."/>
        </authorList>
    </citation>
    <scope>NUCLEOTIDE SEQUENCE [LARGE SCALE GENOMIC DNA]</scope>
    <source>
        <strain evidence="3 4">DSM 22153</strain>
    </source>
</reference>
<sequence>MFKKTSSRMGSYLTAACMAPGLALAASLAASLAGTQAASAADILGHWKTPAGAVVHITSCGKTLCGKLTDFTPLPGYTRESATDVNHKDVSKRGRKLLGLEVVWGVTKSGQTWAGRVYDPRRGFSAPATLKLTSQNSMNVKGCVKMVFNICEDETWQRLR</sequence>
<dbReference type="PANTHER" id="PTHR36919">
    <property type="entry name" value="BLR1215 PROTEIN"/>
    <property type="match status" value="1"/>
</dbReference>
<organism evidence="3 4">
    <name type="scientific">Roseibium suaedae</name>
    <dbReference type="NCBI Taxonomy" id="735517"/>
    <lineage>
        <taxon>Bacteria</taxon>
        <taxon>Pseudomonadati</taxon>
        <taxon>Pseudomonadota</taxon>
        <taxon>Alphaproteobacteria</taxon>
        <taxon>Hyphomicrobiales</taxon>
        <taxon>Stappiaceae</taxon>
        <taxon>Roseibium</taxon>
    </lineage>
</organism>